<keyword evidence="6 10" id="KW-0560">Oxidoreductase</keyword>
<dbReference type="InterPro" id="IPR036188">
    <property type="entry name" value="FAD/NAD-bd_sf"/>
</dbReference>
<dbReference type="GO" id="GO:0004791">
    <property type="term" value="F:thioredoxin-disulfide reductase (NADPH) activity"/>
    <property type="evidence" value="ECO:0007669"/>
    <property type="project" value="UniProtKB-UniRule"/>
</dbReference>
<name>A0A0M3RA21_9BACI</name>
<keyword evidence="4 10" id="KW-0285">Flavoprotein</keyword>
<evidence type="ECO:0000256" key="7">
    <source>
        <dbReference type="ARBA" id="ARBA00023157"/>
    </source>
</evidence>
<keyword evidence="8 10" id="KW-0676">Redox-active center</keyword>
<dbReference type="GO" id="GO:0005737">
    <property type="term" value="C:cytoplasm"/>
    <property type="evidence" value="ECO:0007669"/>
    <property type="project" value="InterPro"/>
</dbReference>
<reference evidence="13 14" key="2">
    <citation type="journal article" date="2016" name="Int. J. Syst. Evol. Microbiol.">
        <title>Bacillus gobiensis sp. nov., isolated from a soil sample.</title>
        <authorList>
            <person name="Liu B."/>
            <person name="Liu G.H."/>
            <person name="Cetin S."/>
            <person name="Schumann P."/>
            <person name="Pan Z.Z."/>
            <person name="Chen Q.Q."/>
        </authorList>
    </citation>
    <scope>NUCLEOTIDE SEQUENCE [LARGE SCALE GENOMIC DNA]</scope>
    <source>
        <strain evidence="13 14">FJAT-4402</strain>
    </source>
</reference>
<dbReference type="PANTHER" id="PTHR48105">
    <property type="entry name" value="THIOREDOXIN REDUCTASE 1-RELATED-RELATED"/>
    <property type="match status" value="1"/>
</dbReference>
<evidence type="ECO:0000313" key="14">
    <source>
        <dbReference type="Proteomes" id="UP000067625"/>
    </source>
</evidence>
<dbReference type="InterPro" id="IPR008255">
    <property type="entry name" value="Pyr_nucl-diS_OxRdtase_2_AS"/>
</dbReference>
<evidence type="ECO:0000256" key="3">
    <source>
        <dbReference type="ARBA" id="ARBA00018719"/>
    </source>
</evidence>
<comment type="cofactor">
    <cofactor evidence="11">
        <name>FAD</name>
        <dbReference type="ChEBI" id="CHEBI:57692"/>
    </cofactor>
    <text evidence="11">Binds 1 FAD per subunit.</text>
</comment>
<evidence type="ECO:0000256" key="10">
    <source>
        <dbReference type="RuleBase" id="RU003880"/>
    </source>
</evidence>
<dbReference type="PRINTS" id="PR00469">
    <property type="entry name" value="PNDRDTASEII"/>
</dbReference>
<evidence type="ECO:0000256" key="6">
    <source>
        <dbReference type="ARBA" id="ARBA00023002"/>
    </source>
</evidence>
<evidence type="ECO:0000256" key="1">
    <source>
        <dbReference type="ARBA" id="ARBA00009333"/>
    </source>
</evidence>
<feature type="domain" description="FAD/NAD(P)-binding" evidence="12">
    <location>
        <begin position="7"/>
        <end position="294"/>
    </location>
</feature>
<dbReference type="InterPro" id="IPR050097">
    <property type="entry name" value="Ferredoxin-NADP_redctase_2"/>
</dbReference>
<comment type="catalytic activity">
    <reaction evidence="9 10">
        <text>[thioredoxin]-dithiol + NADP(+) = [thioredoxin]-disulfide + NADPH + H(+)</text>
        <dbReference type="Rhea" id="RHEA:20345"/>
        <dbReference type="Rhea" id="RHEA-COMP:10698"/>
        <dbReference type="Rhea" id="RHEA-COMP:10700"/>
        <dbReference type="ChEBI" id="CHEBI:15378"/>
        <dbReference type="ChEBI" id="CHEBI:29950"/>
        <dbReference type="ChEBI" id="CHEBI:50058"/>
        <dbReference type="ChEBI" id="CHEBI:57783"/>
        <dbReference type="ChEBI" id="CHEBI:58349"/>
        <dbReference type="EC" id="1.8.1.9"/>
    </reaction>
</comment>
<dbReference type="GO" id="GO:0019430">
    <property type="term" value="P:removal of superoxide radicals"/>
    <property type="evidence" value="ECO:0007669"/>
    <property type="project" value="UniProtKB-UniRule"/>
</dbReference>
<dbReference type="InterPro" id="IPR005982">
    <property type="entry name" value="Thioredox_Rdtase"/>
</dbReference>
<dbReference type="Proteomes" id="UP000067625">
    <property type="component" value="Chromosome"/>
</dbReference>
<comment type="subunit">
    <text evidence="2 10">Homodimer.</text>
</comment>
<dbReference type="OrthoDB" id="9806179at2"/>
<evidence type="ECO:0000256" key="8">
    <source>
        <dbReference type="ARBA" id="ARBA00023284"/>
    </source>
</evidence>
<evidence type="ECO:0000256" key="4">
    <source>
        <dbReference type="ARBA" id="ARBA00022630"/>
    </source>
</evidence>
<gene>
    <name evidence="13" type="ORF">AM592_13115</name>
</gene>
<dbReference type="EC" id="1.8.1.9" evidence="10"/>
<dbReference type="Pfam" id="PF07992">
    <property type="entry name" value="Pyr_redox_2"/>
    <property type="match status" value="1"/>
</dbReference>
<dbReference type="PROSITE" id="PS00573">
    <property type="entry name" value="PYRIDINE_REDOX_2"/>
    <property type="match status" value="1"/>
</dbReference>
<dbReference type="STRING" id="1441095.AM592_13115"/>
<dbReference type="SUPFAM" id="SSF51905">
    <property type="entry name" value="FAD/NAD(P)-binding domain"/>
    <property type="match status" value="1"/>
</dbReference>
<dbReference type="RefSeq" id="WP_053604204.1">
    <property type="nucleotide sequence ID" value="NZ_CP012600.1"/>
</dbReference>
<evidence type="ECO:0000256" key="5">
    <source>
        <dbReference type="ARBA" id="ARBA00022827"/>
    </source>
</evidence>
<evidence type="ECO:0000256" key="2">
    <source>
        <dbReference type="ARBA" id="ARBA00011738"/>
    </source>
</evidence>
<dbReference type="Gene3D" id="3.50.50.60">
    <property type="entry name" value="FAD/NAD(P)-binding domain"/>
    <property type="match status" value="2"/>
</dbReference>
<dbReference type="AlphaFoldDB" id="A0A0M3RA21"/>
<reference evidence="14" key="1">
    <citation type="submission" date="2015-08" db="EMBL/GenBank/DDBJ databases">
        <title>Genome sequencing project for genomic taxonomy and phylogenomics of Bacillus-like bacteria.</title>
        <authorList>
            <person name="Liu B."/>
            <person name="Wang J."/>
            <person name="Zhu Y."/>
            <person name="Liu G."/>
            <person name="Chen Q."/>
            <person name="Chen Z."/>
            <person name="Lan J."/>
            <person name="Che J."/>
            <person name="Ge C."/>
            <person name="Shi H."/>
            <person name="Pan Z."/>
            <person name="Liu X."/>
        </authorList>
    </citation>
    <scope>NUCLEOTIDE SEQUENCE [LARGE SCALE GENOMIC DNA]</scope>
    <source>
        <strain evidence="14">FJAT-4402</strain>
    </source>
</reference>
<keyword evidence="14" id="KW-1185">Reference proteome</keyword>
<protein>
    <recommendedName>
        <fullName evidence="3 10">Thioredoxin reductase</fullName>
        <ecNumber evidence="10">1.8.1.9</ecNumber>
    </recommendedName>
</protein>
<dbReference type="PRINTS" id="PR00368">
    <property type="entry name" value="FADPNR"/>
</dbReference>
<organism evidence="13 14">
    <name type="scientific">Bacillus gobiensis</name>
    <dbReference type="NCBI Taxonomy" id="1441095"/>
    <lineage>
        <taxon>Bacteria</taxon>
        <taxon>Bacillati</taxon>
        <taxon>Bacillota</taxon>
        <taxon>Bacilli</taxon>
        <taxon>Bacillales</taxon>
        <taxon>Bacillaceae</taxon>
        <taxon>Bacillus</taxon>
    </lineage>
</organism>
<dbReference type="EMBL" id="CP012600">
    <property type="protein sequence ID" value="ALC82416.1"/>
    <property type="molecule type" value="Genomic_DNA"/>
</dbReference>
<keyword evidence="5 10" id="KW-0274">FAD</keyword>
<sequence length="316" mass="34596">MSEEKIYDCIIIGAGPAGMTAAVYTSRANLSTLMIERGIPGGQMANTEDVENYPGFDSILGPELSNKMFDHAKKFGAEYAYGDIKEIVDGEEYKIVNAGNKEYKGRSVVITAGAEYKKLGIPGEQELGGRGVSYCAVCDGAFFKNKELVVVGGGDSAVEEGVYLTRFASKVTIVHRRDELRAQKILQQRAFDNEKIDFLWNKTVKEIHEDGGKVGKVTLVDTKTGEEQEFTCDGVFVYIGMLPLSKPFENLGITNAEGYIETNERMETKVDGIFAAGDIREKSLRQIVTATGDGSIAAQSVQHYVEELNEKLKAVN</sequence>
<dbReference type="PATRIC" id="fig|1441095.3.peg.2878"/>
<evidence type="ECO:0000256" key="11">
    <source>
        <dbReference type="RuleBase" id="RU003881"/>
    </source>
</evidence>
<proteinExistence type="inferred from homology"/>
<dbReference type="NCBIfam" id="TIGR01292">
    <property type="entry name" value="TRX_reduct"/>
    <property type="match status" value="1"/>
</dbReference>
<evidence type="ECO:0000259" key="12">
    <source>
        <dbReference type="Pfam" id="PF07992"/>
    </source>
</evidence>
<keyword evidence="7" id="KW-1015">Disulfide bond</keyword>
<comment type="similarity">
    <text evidence="1 10">Belongs to the class-II pyridine nucleotide-disulfide oxidoreductase family.</text>
</comment>
<evidence type="ECO:0000256" key="9">
    <source>
        <dbReference type="ARBA" id="ARBA00048132"/>
    </source>
</evidence>
<accession>A0A0M3RA21</accession>
<evidence type="ECO:0000313" key="13">
    <source>
        <dbReference type="EMBL" id="ALC82416.1"/>
    </source>
</evidence>
<dbReference type="InterPro" id="IPR023753">
    <property type="entry name" value="FAD/NAD-binding_dom"/>
</dbReference>
<keyword evidence="11" id="KW-0521">NADP</keyword>